<evidence type="ECO:0000313" key="2">
    <source>
        <dbReference type="Proteomes" id="UP001153331"/>
    </source>
</evidence>
<organism evidence="1 2">
    <name type="scientific">Boeremia exigua</name>
    <dbReference type="NCBI Taxonomy" id="749465"/>
    <lineage>
        <taxon>Eukaryota</taxon>
        <taxon>Fungi</taxon>
        <taxon>Dikarya</taxon>
        <taxon>Ascomycota</taxon>
        <taxon>Pezizomycotina</taxon>
        <taxon>Dothideomycetes</taxon>
        <taxon>Pleosporomycetidae</taxon>
        <taxon>Pleosporales</taxon>
        <taxon>Pleosporineae</taxon>
        <taxon>Didymellaceae</taxon>
        <taxon>Boeremia</taxon>
    </lineage>
</organism>
<gene>
    <name evidence="1" type="ORF">OPT61_g10485</name>
</gene>
<protein>
    <submittedName>
        <fullName evidence="1">Uncharacterized protein</fullName>
    </submittedName>
</protein>
<reference evidence="1" key="1">
    <citation type="submission" date="2022-11" db="EMBL/GenBank/DDBJ databases">
        <title>Genome Sequence of Boeremia exigua.</title>
        <authorList>
            <person name="Buettner E."/>
        </authorList>
    </citation>
    <scope>NUCLEOTIDE SEQUENCE</scope>
    <source>
        <strain evidence="1">CU02</strain>
    </source>
</reference>
<evidence type="ECO:0000313" key="1">
    <source>
        <dbReference type="EMBL" id="KAJ8104933.1"/>
    </source>
</evidence>
<dbReference type="EMBL" id="JAPHNI010001731">
    <property type="protein sequence ID" value="KAJ8104933.1"/>
    <property type="molecule type" value="Genomic_DNA"/>
</dbReference>
<accession>A0ACC2HQ26</accession>
<comment type="caution">
    <text evidence="1">The sequence shown here is derived from an EMBL/GenBank/DDBJ whole genome shotgun (WGS) entry which is preliminary data.</text>
</comment>
<sequence>MARSSWAGADSRRGQQTLWGRVYTEPRWGCGGRGQSQQTAHKLPCYTILCKRDEGKAAAVSAARSEASESAAVLLAWRPGCGSKEEQASPTSQRARQGACHSQPKPARAPVLLRADDARRAAGGGAALHSAPRRYAANDSCQPTTSAGPGGSAAQPIVSRVLATGAGDG</sequence>
<proteinExistence type="predicted"/>
<dbReference type="Proteomes" id="UP001153331">
    <property type="component" value="Unassembled WGS sequence"/>
</dbReference>
<name>A0ACC2HQ26_9PLEO</name>
<keyword evidence="2" id="KW-1185">Reference proteome</keyword>